<gene>
    <name evidence="2" type="ORF">AC579_6920</name>
</gene>
<accession>A0A139I048</accession>
<protein>
    <submittedName>
        <fullName evidence="2">Uncharacterized protein</fullName>
    </submittedName>
</protein>
<reference evidence="2 3" key="1">
    <citation type="submission" date="2015-07" db="EMBL/GenBank/DDBJ databases">
        <title>Comparative genomics of the Sigatoka disease complex on banana suggests a link between parallel evolutionary changes in Pseudocercospora fijiensis and Pseudocercospora eumusae and increased virulence on the banana host.</title>
        <authorList>
            <person name="Chang T.-C."/>
            <person name="Salvucci A."/>
            <person name="Crous P.W."/>
            <person name="Stergiopoulos I."/>
        </authorList>
    </citation>
    <scope>NUCLEOTIDE SEQUENCE [LARGE SCALE GENOMIC DNA]</scope>
    <source>
        <strain evidence="2 3">CBS 116634</strain>
    </source>
</reference>
<dbReference type="EMBL" id="LFZO01000506">
    <property type="protein sequence ID" value="KXT07972.1"/>
    <property type="molecule type" value="Genomic_DNA"/>
</dbReference>
<evidence type="ECO:0000313" key="3">
    <source>
        <dbReference type="Proteomes" id="UP000073492"/>
    </source>
</evidence>
<evidence type="ECO:0000256" key="1">
    <source>
        <dbReference type="SAM" id="MobiDB-lite"/>
    </source>
</evidence>
<proteinExistence type="predicted"/>
<dbReference type="STRING" id="113226.A0A139I048"/>
<organism evidence="2 3">
    <name type="scientific">Pseudocercospora musae</name>
    <dbReference type="NCBI Taxonomy" id="113226"/>
    <lineage>
        <taxon>Eukaryota</taxon>
        <taxon>Fungi</taxon>
        <taxon>Dikarya</taxon>
        <taxon>Ascomycota</taxon>
        <taxon>Pezizomycotina</taxon>
        <taxon>Dothideomycetes</taxon>
        <taxon>Dothideomycetidae</taxon>
        <taxon>Mycosphaerellales</taxon>
        <taxon>Mycosphaerellaceae</taxon>
        <taxon>Pseudocercospora</taxon>
    </lineage>
</organism>
<sequence length="249" mass="28858">MIQKRYPVGFSEVLVELLANGSKQHFRVTYFNMALSLWKDDLEAEAGVQVSSTSQGSIEAGRNPQKSERRSSAATSGRDGNLASHHSPPDFRVSFDAEENEDANLYLIAEELYGERPTPAEPWSLEMTRLRRACILHLNKRLAQHWKRFFEERRATDQDMEDLGRTLREQANAMRDLQSMRSLDFLRRKQRDQRHQRIVGYFPETARSNFPDIRPFALESYRCLASQQGVLSDKVRKFYLSSSKVVLDR</sequence>
<comment type="caution">
    <text evidence="2">The sequence shown here is derived from an EMBL/GenBank/DDBJ whole genome shotgun (WGS) entry which is preliminary data.</text>
</comment>
<dbReference type="AlphaFoldDB" id="A0A139I048"/>
<keyword evidence="3" id="KW-1185">Reference proteome</keyword>
<dbReference type="Proteomes" id="UP000073492">
    <property type="component" value="Unassembled WGS sequence"/>
</dbReference>
<name>A0A139I048_9PEZI</name>
<evidence type="ECO:0000313" key="2">
    <source>
        <dbReference type="EMBL" id="KXT07972.1"/>
    </source>
</evidence>
<feature type="region of interest" description="Disordered" evidence="1">
    <location>
        <begin position="49"/>
        <end position="93"/>
    </location>
</feature>
<dbReference type="OrthoDB" id="3546297at2759"/>